<keyword evidence="1" id="KW-1133">Transmembrane helix</keyword>
<evidence type="ECO:0000313" key="4">
    <source>
        <dbReference type="Proteomes" id="UP000014136"/>
    </source>
</evidence>
<proteinExistence type="predicted"/>
<dbReference type="EMBL" id="AHYT01000004">
    <property type="protein sequence ID" value="EOT29184.1"/>
    <property type="molecule type" value="Genomic_DNA"/>
</dbReference>
<dbReference type="Proteomes" id="UP000014136">
    <property type="component" value="Unassembled WGS sequence"/>
</dbReference>
<dbReference type="PATRIC" id="fig|1139996.3.peg.1119"/>
<accession>S0NWV7</accession>
<dbReference type="Pfam" id="PF13240">
    <property type="entry name" value="Zn_Ribbon_1"/>
    <property type="match status" value="1"/>
</dbReference>
<keyword evidence="4" id="KW-1185">Reference proteome</keyword>
<feature type="domain" description="Zinc-ribbon" evidence="2">
    <location>
        <begin position="3"/>
        <end position="25"/>
    </location>
</feature>
<dbReference type="OrthoDB" id="1682769at2"/>
<dbReference type="RefSeq" id="WP_016174934.1">
    <property type="nucleotide sequence ID" value="NZ_KE136389.1"/>
</dbReference>
<dbReference type="HOGENOM" id="CLU_1072576_0_0_9"/>
<dbReference type="InterPro" id="IPR026870">
    <property type="entry name" value="Zinc_ribbon_dom"/>
</dbReference>
<gene>
    <name evidence="3" type="ORF">OMQ_01136</name>
</gene>
<evidence type="ECO:0000259" key="2">
    <source>
        <dbReference type="Pfam" id="PF13240"/>
    </source>
</evidence>
<comment type="caution">
    <text evidence="3">The sequence shown here is derived from an EMBL/GenBank/DDBJ whole genome shotgun (WGS) entry which is preliminary data.</text>
</comment>
<evidence type="ECO:0000313" key="3">
    <source>
        <dbReference type="EMBL" id="EOT29184.1"/>
    </source>
</evidence>
<feature type="transmembrane region" description="Helical" evidence="1">
    <location>
        <begin position="47"/>
        <end position="65"/>
    </location>
</feature>
<reference evidence="3 4" key="1">
    <citation type="submission" date="2013-03" db="EMBL/GenBank/DDBJ databases">
        <title>The Genome Sequence of Enterococcus saccharolyticus ATCC_43076 (Illumina only assembly).</title>
        <authorList>
            <consortium name="The Broad Institute Genomics Platform"/>
            <consortium name="The Broad Institute Genome Sequencing Center for Infectious Disease"/>
            <person name="Earl A."/>
            <person name="Russ C."/>
            <person name="Gilmore M."/>
            <person name="Surin D."/>
            <person name="Walker B."/>
            <person name="Young S."/>
            <person name="Zeng Q."/>
            <person name="Gargeya S."/>
            <person name="Fitzgerald M."/>
            <person name="Haas B."/>
            <person name="Abouelleil A."/>
            <person name="Allen A.W."/>
            <person name="Alvarado L."/>
            <person name="Arachchi H.M."/>
            <person name="Berlin A.M."/>
            <person name="Chapman S.B."/>
            <person name="Gainer-Dewar J."/>
            <person name="Goldberg J."/>
            <person name="Griggs A."/>
            <person name="Gujja S."/>
            <person name="Hansen M."/>
            <person name="Howarth C."/>
            <person name="Imamovic A."/>
            <person name="Ireland A."/>
            <person name="Larimer J."/>
            <person name="McCowan C."/>
            <person name="Murphy C."/>
            <person name="Pearson M."/>
            <person name="Poon T.W."/>
            <person name="Priest M."/>
            <person name="Roberts A."/>
            <person name="Saif S."/>
            <person name="Shea T."/>
            <person name="Sisk P."/>
            <person name="Sykes S."/>
            <person name="Wortman J."/>
            <person name="Nusbaum C."/>
            <person name="Birren B."/>
        </authorList>
    </citation>
    <scope>NUCLEOTIDE SEQUENCE [LARGE SCALE GENOMIC DNA]</scope>
    <source>
        <strain evidence="3 4">ATCC 43076</strain>
    </source>
</reference>
<protein>
    <recommendedName>
        <fullName evidence="2">Zinc-ribbon domain-containing protein</fullName>
    </recommendedName>
</protein>
<organism evidence="3 4">
    <name type="scientific">Enterococcus saccharolyticus subsp. saccharolyticus ATCC 43076</name>
    <dbReference type="NCBI Taxonomy" id="1139996"/>
    <lineage>
        <taxon>Bacteria</taxon>
        <taxon>Bacillati</taxon>
        <taxon>Bacillota</taxon>
        <taxon>Bacilli</taxon>
        <taxon>Lactobacillales</taxon>
        <taxon>Enterococcaceae</taxon>
        <taxon>Enterococcus</taxon>
    </lineage>
</organism>
<name>S0NWV7_9ENTE</name>
<keyword evidence="1" id="KW-0472">Membrane</keyword>
<dbReference type="AlphaFoldDB" id="S0NWV7"/>
<dbReference type="STRING" id="41997.RV16_GL001424"/>
<keyword evidence="1" id="KW-0812">Transmembrane</keyword>
<sequence>MKFCRNCGEELAPNVLFCGKCGTKVQQETSVLADAPKTGMNAQKKKLIVFGTVIAVIVLGMFYFLSNQSPFAGQWTLADDYQTDDVDFTLNIKKNNLFEFMVYGYDDYEEVSYNAEFFGKIEENKQNYNLQLEKMAVTIDFSENAIAEFLEYSDASSFEEYLDDYLFGELESEGIPTTVARKMVKITDNRIKIDVTMEQIRNLETQLRDFPMPNLGGVDLSTFEEEFTNIRMYVTKQDQLVIRPLNQSSEDEQLMFSRQ</sequence>
<evidence type="ECO:0000256" key="1">
    <source>
        <dbReference type="SAM" id="Phobius"/>
    </source>
</evidence>